<evidence type="ECO:0000313" key="2">
    <source>
        <dbReference type="Proteomes" id="UP000017640"/>
    </source>
</evidence>
<dbReference type="Proteomes" id="UP000017640">
    <property type="component" value="Chromosome"/>
</dbReference>
<dbReference type="InterPro" id="IPR018763">
    <property type="entry name" value="DUF2334"/>
</dbReference>
<dbReference type="RefSeq" id="WP_023365674.1">
    <property type="nucleotide sequence ID" value="NC_022664.1"/>
</dbReference>
<reference evidence="1 2" key="1">
    <citation type="journal article" date="2013" name="BMC Genomics">
        <title>Genomes of "Spiribacter", a streamlined, successful halophilic bacterium.</title>
        <authorList>
            <person name="Lopez-Perez M."/>
            <person name="Ghai R."/>
            <person name="Leon M.J."/>
            <person name="Rodriguez-Olmos A."/>
            <person name="Copa-Patino J.L."/>
            <person name="Soliveri J."/>
            <person name="Sanchez-Porro C."/>
            <person name="Ventosa A."/>
            <person name="Rodriguez-Valera F."/>
        </authorList>
    </citation>
    <scope>NUCLEOTIDE SEQUENCE [LARGE SCALE GENOMIC DNA]</scope>
    <source>
        <strain evidence="1 2">UAH-SP71</strain>
    </source>
</reference>
<keyword evidence="2" id="KW-1185">Reference proteome</keyword>
<dbReference type="AlphaFoldDB" id="U5T238"/>
<dbReference type="PATRIC" id="fig|1335757.3.peg.471"/>
<dbReference type="STRING" id="1335757.SPICUR_02380"/>
<gene>
    <name evidence="1" type="ORF">SPICUR_02380</name>
</gene>
<sequence>MSRPDVHLSIHDVMPSTLGAVRTLIDRCRAHGWPPPVLLIVPGLEWDCEGLAQLHRWQADGHPLAGHGWRHGIRTFGGLWHRLHGALISRRVAEHLCLDADGILALMRRCHEWFGTQGLTPNGLYVPPAWALGAVPRRRLNEQPFSSVETIRGIYSLADQRWHYRALLGYEAGNGFQQRMLSVSNALNRRRPPAAGLRIGLHPHDAQLPLANAMERDLARFSPRPPEGG</sequence>
<dbReference type="KEGG" id="spiu:SPICUR_02380"/>
<dbReference type="OrthoDB" id="9793440at2"/>
<dbReference type="EMBL" id="CP005990">
    <property type="protein sequence ID" value="AGY91490.1"/>
    <property type="molecule type" value="Genomic_DNA"/>
</dbReference>
<dbReference type="Pfam" id="PF10096">
    <property type="entry name" value="DUF2334"/>
    <property type="match status" value="1"/>
</dbReference>
<dbReference type="eggNOG" id="COG3233">
    <property type="taxonomic scope" value="Bacteria"/>
</dbReference>
<organism evidence="1 2">
    <name type="scientific">Spiribacter curvatus</name>
    <dbReference type="NCBI Taxonomy" id="1335757"/>
    <lineage>
        <taxon>Bacteria</taxon>
        <taxon>Pseudomonadati</taxon>
        <taxon>Pseudomonadota</taxon>
        <taxon>Gammaproteobacteria</taxon>
        <taxon>Chromatiales</taxon>
        <taxon>Ectothiorhodospiraceae</taxon>
        <taxon>Spiribacter</taxon>
    </lineage>
</organism>
<evidence type="ECO:0000313" key="1">
    <source>
        <dbReference type="EMBL" id="AGY91490.1"/>
    </source>
</evidence>
<protein>
    <recommendedName>
        <fullName evidence="3">DUF2334 domain-containing protein</fullName>
    </recommendedName>
</protein>
<accession>U5T238</accession>
<evidence type="ECO:0008006" key="3">
    <source>
        <dbReference type="Google" id="ProtNLM"/>
    </source>
</evidence>
<name>U5T238_9GAMM</name>
<proteinExistence type="predicted"/>
<dbReference type="HOGENOM" id="CLU_1183007_0_0_6"/>